<gene>
    <name evidence="1" type="ORF">GCM10010319_68050</name>
</gene>
<sequence>MSDWQDLGLGHREHPLLGRLIVDTATGRTGILRAIAPEQVEGIRGSRMVTRAWCAPVGGGLEWTVSPDRIAEAKR</sequence>
<name>A0ABN0Y1F1_9ACTN</name>
<organism evidence="1 2">
    <name type="scientific">Streptomyces blastmyceticus</name>
    <dbReference type="NCBI Taxonomy" id="68180"/>
    <lineage>
        <taxon>Bacteria</taxon>
        <taxon>Bacillati</taxon>
        <taxon>Actinomycetota</taxon>
        <taxon>Actinomycetes</taxon>
        <taxon>Kitasatosporales</taxon>
        <taxon>Streptomycetaceae</taxon>
        <taxon>Streptomyces</taxon>
    </lineage>
</organism>
<dbReference type="Proteomes" id="UP001500063">
    <property type="component" value="Unassembled WGS sequence"/>
</dbReference>
<comment type="caution">
    <text evidence="1">The sequence shown here is derived from an EMBL/GenBank/DDBJ whole genome shotgun (WGS) entry which is preliminary data.</text>
</comment>
<evidence type="ECO:0000313" key="1">
    <source>
        <dbReference type="EMBL" id="GAA0379900.1"/>
    </source>
</evidence>
<proteinExistence type="predicted"/>
<dbReference type="RefSeq" id="WP_344124133.1">
    <property type="nucleotide sequence ID" value="NZ_BAAABW010000040.1"/>
</dbReference>
<protein>
    <submittedName>
        <fullName evidence="1">Uncharacterized protein</fullName>
    </submittedName>
</protein>
<dbReference type="EMBL" id="BAAABW010000040">
    <property type="protein sequence ID" value="GAA0379900.1"/>
    <property type="molecule type" value="Genomic_DNA"/>
</dbReference>
<evidence type="ECO:0000313" key="2">
    <source>
        <dbReference type="Proteomes" id="UP001500063"/>
    </source>
</evidence>
<keyword evidence="2" id="KW-1185">Reference proteome</keyword>
<reference evidence="1 2" key="1">
    <citation type="journal article" date="2019" name="Int. J. Syst. Evol. Microbiol.">
        <title>The Global Catalogue of Microorganisms (GCM) 10K type strain sequencing project: providing services to taxonomists for standard genome sequencing and annotation.</title>
        <authorList>
            <consortium name="The Broad Institute Genomics Platform"/>
            <consortium name="The Broad Institute Genome Sequencing Center for Infectious Disease"/>
            <person name="Wu L."/>
            <person name="Ma J."/>
        </authorList>
    </citation>
    <scope>NUCLEOTIDE SEQUENCE [LARGE SCALE GENOMIC DNA]</scope>
    <source>
        <strain evidence="1 2">JCM 4565</strain>
    </source>
</reference>
<accession>A0ABN0Y1F1</accession>